<dbReference type="GO" id="GO:0019290">
    <property type="term" value="P:siderophore biosynthetic process"/>
    <property type="evidence" value="ECO:0007669"/>
    <property type="project" value="InterPro"/>
</dbReference>
<evidence type="ECO:0000313" key="4">
    <source>
        <dbReference type="EMBL" id="PNY81918.1"/>
    </source>
</evidence>
<dbReference type="GO" id="GO:0046677">
    <property type="term" value="P:response to antibiotic"/>
    <property type="evidence" value="ECO:0007669"/>
    <property type="project" value="UniProtKB-KW"/>
</dbReference>
<dbReference type="EMBL" id="PPPD01000001">
    <property type="protein sequence ID" value="PNY81918.1"/>
    <property type="molecule type" value="Genomic_DNA"/>
</dbReference>
<dbReference type="RefSeq" id="WP_103312357.1">
    <property type="nucleotide sequence ID" value="NZ_PPPD01000001.1"/>
</dbReference>
<proteinExistence type="predicted"/>
<protein>
    <submittedName>
        <fullName evidence="4">GNAT family N-acetyltransferase</fullName>
    </submittedName>
</protein>
<sequence length="164" mass="18590">MRIRFEALREEDVPLLTRWLQAEHVRAFWEDGERDEAAVRAHYFRVGRDVPGFIFSVDDRPAGFIQTEKVTSEHEFWPWATPVGETWATDLLIGEMELTGQGLGPQVIRAFIAGLQLQRPDLRGVVIDPDARNIRAIRAYAKAGFVAVGDPEERQVMLRMAGSS</sequence>
<evidence type="ECO:0000256" key="2">
    <source>
        <dbReference type="ARBA" id="ARBA00023251"/>
    </source>
</evidence>
<dbReference type="PANTHER" id="PTHR31438">
    <property type="entry name" value="LYSINE N-ACYLTRANSFERASE C17G9.06C-RELATED"/>
    <property type="match status" value="1"/>
</dbReference>
<dbReference type="Pfam" id="PF13523">
    <property type="entry name" value="Acetyltransf_8"/>
    <property type="match status" value="1"/>
</dbReference>
<dbReference type="SMART" id="SM01006">
    <property type="entry name" value="AlcB"/>
    <property type="match status" value="1"/>
</dbReference>
<dbReference type="GO" id="GO:0016410">
    <property type="term" value="F:N-acyltransferase activity"/>
    <property type="evidence" value="ECO:0007669"/>
    <property type="project" value="TreeGrafter"/>
</dbReference>
<gene>
    <name evidence="4" type="ORF">CVO96_11535</name>
</gene>
<dbReference type="PROSITE" id="PS51186">
    <property type="entry name" value="GNAT"/>
    <property type="match status" value="1"/>
</dbReference>
<reference evidence="4 5" key="1">
    <citation type="submission" date="2018-01" db="EMBL/GenBank/DDBJ databases">
        <title>Deinococcus koreensis sp. nov., a radiation-resistant bacterium isolated from river water.</title>
        <authorList>
            <person name="Choi A."/>
        </authorList>
    </citation>
    <scope>NUCLEOTIDE SEQUENCE [LARGE SCALE GENOMIC DNA]</scope>
    <source>
        <strain evidence="4 5">SJW1-2</strain>
    </source>
</reference>
<feature type="domain" description="N-acetyltransferase" evidence="3">
    <location>
        <begin position="3"/>
        <end position="162"/>
    </location>
</feature>
<comment type="pathway">
    <text evidence="1">Siderophore biosynthesis.</text>
</comment>
<dbReference type="InterPro" id="IPR016181">
    <property type="entry name" value="Acyl_CoA_acyltransferase"/>
</dbReference>
<dbReference type="AlphaFoldDB" id="A0A2K3UZE2"/>
<accession>A0A2K3UZE2</accession>
<keyword evidence="5" id="KW-1185">Reference proteome</keyword>
<dbReference type="InterPro" id="IPR019432">
    <property type="entry name" value="Acyltransferase_MbtK/IucB-like"/>
</dbReference>
<dbReference type="OrthoDB" id="9795206at2"/>
<organism evidence="4 5">
    <name type="scientific">Deinococcus koreensis</name>
    <dbReference type="NCBI Taxonomy" id="2054903"/>
    <lineage>
        <taxon>Bacteria</taxon>
        <taxon>Thermotogati</taxon>
        <taxon>Deinococcota</taxon>
        <taxon>Deinococci</taxon>
        <taxon>Deinococcales</taxon>
        <taxon>Deinococcaceae</taxon>
        <taxon>Deinococcus</taxon>
    </lineage>
</organism>
<dbReference type="Proteomes" id="UP000236379">
    <property type="component" value="Unassembled WGS sequence"/>
</dbReference>
<name>A0A2K3UZE2_9DEIO</name>
<evidence type="ECO:0000313" key="5">
    <source>
        <dbReference type="Proteomes" id="UP000236379"/>
    </source>
</evidence>
<evidence type="ECO:0000256" key="1">
    <source>
        <dbReference type="ARBA" id="ARBA00004924"/>
    </source>
</evidence>
<dbReference type="PANTHER" id="PTHR31438:SF1">
    <property type="entry name" value="LYSINE N-ACYLTRANSFERASE C17G9.06C-RELATED"/>
    <property type="match status" value="1"/>
</dbReference>
<keyword evidence="4" id="KW-0808">Transferase</keyword>
<dbReference type="SUPFAM" id="SSF55729">
    <property type="entry name" value="Acyl-CoA N-acyltransferases (Nat)"/>
    <property type="match status" value="1"/>
</dbReference>
<dbReference type="InterPro" id="IPR000182">
    <property type="entry name" value="GNAT_dom"/>
</dbReference>
<dbReference type="Gene3D" id="3.40.630.30">
    <property type="match status" value="1"/>
</dbReference>
<comment type="caution">
    <text evidence="4">The sequence shown here is derived from an EMBL/GenBank/DDBJ whole genome shotgun (WGS) entry which is preliminary data.</text>
</comment>
<evidence type="ECO:0000259" key="3">
    <source>
        <dbReference type="PROSITE" id="PS51186"/>
    </source>
</evidence>
<keyword evidence="2" id="KW-0046">Antibiotic resistance</keyword>